<sequence>EDCPKNVVGERRSLIPQLEEPRKEGKTAHLRYNKLIINNKIQKTKKGKALEGNDNQQGKAGKKEELQGMTVLTGN</sequence>
<dbReference type="Proteomes" id="UP000801492">
    <property type="component" value="Unassembled WGS sequence"/>
</dbReference>
<name>A0A8K0GLZ4_IGNLU</name>
<organism evidence="2 3">
    <name type="scientific">Ignelater luminosus</name>
    <name type="common">Cucubano</name>
    <name type="synonym">Pyrophorus luminosus</name>
    <dbReference type="NCBI Taxonomy" id="2038154"/>
    <lineage>
        <taxon>Eukaryota</taxon>
        <taxon>Metazoa</taxon>
        <taxon>Ecdysozoa</taxon>
        <taxon>Arthropoda</taxon>
        <taxon>Hexapoda</taxon>
        <taxon>Insecta</taxon>
        <taxon>Pterygota</taxon>
        <taxon>Neoptera</taxon>
        <taxon>Endopterygota</taxon>
        <taxon>Coleoptera</taxon>
        <taxon>Polyphaga</taxon>
        <taxon>Elateriformia</taxon>
        <taxon>Elateroidea</taxon>
        <taxon>Elateridae</taxon>
        <taxon>Agrypninae</taxon>
        <taxon>Pyrophorini</taxon>
        <taxon>Ignelater</taxon>
    </lineage>
</organism>
<gene>
    <name evidence="2" type="ORF">ILUMI_03636</name>
</gene>
<protein>
    <submittedName>
        <fullName evidence="2">Uncharacterized protein</fullName>
    </submittedName>
</protein>
<proteinExistence type="predicted"/>
<dbReference type="OrthoDB" id="6775061at2759"/>
<accession>A0A8K0GLZ4</accession>
<keyword evidence="3" id="KW-1185">Reference proteome</keyword>
<dbReference type="EMBL" id="VTPC01001262">
    <property type="protein sequence ID" value="KAF2902548.1"/>
    <property type="molecule type" value="Genomic_DNA"/>
</dbReference>
<feature type="region of interest" description="Disordered" evidence="1">
    <location>
        <begin position="45"/>
        <end position="75"/>
    </location>
</feature>
<evidence type="ECO:0000313" key="2">
    <source>
        <dbReference type="EMBL" id="KAF2902548.1"/>
    </source>
</evidence>
<dbReference type="AlphaFoldDB" id="A0A8K0GLZ4"/>
<reference evidence="2" key="1">
    <citation type="submission" date="2019-08" db="EMBL/GenBank/DDBJ databases">
        <title>The genome of the North American firefly Photinus pyralis.</title>
        <authorList>
            <consortium name="Photinus pyralis genome working group"/>
            <person name="Fallon T.R."/>
            <person name="Sander Lower S.E."/>
            <person name="Weng J.-K."/>
        </authorList>
    </citation>
    <scope>NUCLEOTIDE SEQUENCE</scope>
    <source>
        <strain evidence="2">TRF0915ILg1</strain>
        <tissue evidence="2">Whole body</tissue>
    </source>
</reference>
<evidence type="ECO:0000256" key="1">
    <source>
        <dbReference type="SAM" id="MobiDB-lite"/>
    </source>
</evidence>
<evidence type="ECO:0000313" key="3">
    <source>
        <dbReference type="Proteomes" id="UP000801492"/>
    </source>
</evidence>
<comment type="caution">
    <text evidence="2">The sequence shown here is derived from an EMBL/GenBank/DDBJ whole genome shotgun (WGS) entry which is preliminary data.</text>
</comment>
<feature type="non-terminal residue" evidence="2">
    <location>
        <position position="1"/>
    </location>
</feature>